<dbReference type="RefSeq" id="WP_188719880.1">
    <property type="nucleotide sequence ID" value="NZ_BMIF01000002.1"/>
</dbReference>
<keyword evidence="2" id="KW-1185">Reference proteome</keyword>
<sequence length="279" mass="29823">MTDVGSAFRALHEADGIFIIPNPWDIGTARLMAAMGFKALATTSAGFAFTRGRPDGDIPFDQMVQHCREIVSATPLPVSGDLGCGKGQSPESAAETIFAADAAGLAGCSIEDATGDPNHPIFDFSLAVERVAAAAEAAKALKRDFVFTARAENLLFGRDLDDAIRRLQAFEEAGADVLYAPGLRRIEDIRMVCQSVRRPVNVLALDENFSVEALAEAGVKRISLGSRLAVLTYGALEKAMQEMLLQGSFGFNRYAMPSERIVESFAAGSRSSSHETSQT</sequence>
<gene>
    <name evidence="1" type="ORF">GCM10011385_10330</name>
</gene>
<dbReference type="InterPro" id="IPR015813">
    <property type="entry name" value="Pyrv/PenolPyrv_kinase-like_dom"/>
</dbReference>
<dbReference type="AlphaFoldDB" id="A0A916RJ57"/>
<dbReference type="Pfam" id="PF13714">
    <property type="entry name" value="PEP_mutase"/>
    <property type="match status" value="1"/>
</dbReference>
<dbReference type="Gene3D" id="3.20.20.60">
    <property type="entry name" value="Phosphoenolpyruvate-binding domains"/>
    <property type="match status" value="1"/>
</dbReference>
<evidence type="ECO:0000313" key="1">
    <source>
        <dbReference type="EMBL" id="GGA58601.1"/>
    </source>
</evidence>
<dbReference type="CDD" id="cd00377">
    <property type="entry name" value="ICL_PEPM"/>
    <property type="match status" value="1"/>
</dbReference>
<evidence type="ECO:0000313" key="2">
    <source>
        <dbReference type="Proteomes" id="UP000636264"/>
    </source>
</evidence>
<reference evidence="1" key="1">
    <citation type="journal article" date="2014" name="Int. J. Syst. Evol. Microbiol.">
        <title>Complete genome sequence of Corynebacterium casei LMG S-19264T (=DSM 44701T), isolated from a smear-ripened cheese.</title>
        <authorList>
            <consortium name="US DOE Joint Genome Institute (JGI-PGF)"/>
            <person name="Walter F."/>
            <person name="Albersmeier A."/>
            <person name="Kalinowski J."/>
            <person name="Ruckert C."/>
        </authorList>
    </citation>
    <scope>NUCLEOTIDE SEQUENCE</scope>
    <source>
        <strain evidence="1">CGMCC 1.15320</strain>
    </source>
</reference>
<dbReference type="Gene3D" id="6.10.250.2750">
    <property type="match status" value="1"/>
</dbReference>
<keyword evidence="1" id="KW-0456">Lyase</keyword>
<protein>
    <submittedName>
        <fullName evidence="1">2-methylisocitrate lyase</fullName>
    </submittedName>
</protein>
<dbReference type="EMBL" id="BMIF01000002">
    <property type="protein sequence ID" value="GGA58601.1"/>
    <property type="molecule type" value="Genomic_DNA"/>
</dbReference>
<dbReference type="GO" id="GO:0016829">
    <property type="term" value="F:lyase activity"/>
    <property type="evidence" value="ECO:0007669"/>
    <property type="project" value="UniProtKB-KW"/>
</dbReference>
<accession>A0A916RJ57</accession>
<name>A0A916RJ57_9HYPH</name>
<dbReference type="PANTHER" id="PTHR42905">
    <property type="entry name" value="PHOSPHOENOLPYRUVATE CARBOXYLASE"/>
    <property type="match status" value="1"/>
</dbReference>
<dbReference type="InterPro" id="IPR039556">
    <property type="entry name" value="ICL/PEPM"/>
</dbReference>
<reference evidence="1" key="2">
    <citation type="submission" date="2020-09" db="EMBL/GenBank/DDBJ databases">
        <authorList>
            <person name="Sun Q."/>
            <person name="Zhou Y."/>
        </authorList>
    </citation>
    <scope>NUCLEOTIDE SEQUENCE</scope>
    <source>
        <strain evidence="1">CGMCC 1.15320</strain>
    </source>
</reference>
<dbReference type="InterPro" id="IPR040442">
    <property type="entry name" value="Pyrv_kinase-like_dom_sf"/>
</dbReference>
<dbReference type="SUPFAM" id="SSF51621">
    <property type="entry name" value="Phosphoenolpyruvate/pyruvate domain"/>
    <property type="match status" value="1"/>
</dbReference>
<dbReference type="PANTHER" id="PTHR42905:SF16">
    <property type="entry name" value="CARBOXYPHOSPHONOENOLPYRUVATE PHOSPHONOMUTASE-LIKE PROTEIN (AFU_ORTHOLOGUE AFUA_5G07230)"/>
    <property type="match status" value="1"/>
</dbReference>
<dbReference type="Proteomes" id="UP000636264">
    <property type="component" value="Unassembled WGS sequence"/>
</dbReference>
<proteinExistence type="predicted"/>
<organism evidence="1 2">
    <name type="scientific">Nitratireductor aestuarii</name>
    <dbReference type="NCBI Taxonomy" id="1735103"/>
    <lineage>
        <taxon>Bacteria</taxon>
        <taxon>Pseudomonadati</taxon>
        <taxon>Pseudomonadota</taxon>
        <taxon>Alphaproteobacteria</taxon>
        <taxon>Hyphomicrobiales</taxon>
        <taxon>Phyllobacteriaceae</taxon>
        <taxon>Nitratireductor</taxon>
    </lineage>
</organism>
<comment type="caution">
    <text evidence="1">The sequence shown here is derived from an EMBL/GenBank/DDBJ whole genome shotgun (WGS) entry which is preliminary data.</text>
</comment>